<accession>A0A918X6A7</accession>
<reference evidence="2" key="1">
    <citation type="journal article" date="2014" name="Int. J. Syst. Evol. Microbiol.">
        <title>Complete genome sequence of Corynebacterium casei LMG S-19264T (=DSM 44701T), isolated from a smear-ripened cheese.</title>
        <authorList>
            <consortium name="US DOE Joint Genome Institute (JGI-PGF)"/>
            <person name="Walter F."/>
            <person name="Albersmeier A."/>
            <person name="Kalinowski J."/>
            <person name="Ruckert C."/>
        </authorList>
    </citation>
    <scope>NUCLEOTIDE SEQUENCE</scope>
    <source>
        <strain evidence="2">JCM 4637</strain>
    </source>
</reference>
<dbReference type="EMBL" id="BMVC01000022">
    <property type="protein sequence ID" value="GHD15143.1"/>
    <property type="molecule type" value="Genomic_DNA"/>
</dbReference>
<dbReference type="AlphaFoldDB" id="A0A918X6A7"/>
<gene>
    <name evidence="2" type="ORF">GCM10010334_74950</name>
</gene>
<evidence type="ECO:0008006" key="4">
    <source>
        <dbReference type="Google" id="ProtNLM"/>
    </source>
</evidence>
<comment type="caution">
    <text evidence="2">The sequence shown here is derived from an EMBL/GenBank/DDBJ whole genome shotgun (WGS) entry which is preliminary data.</text>
</comment>
<name>A0A918X6A7_9ACTN</name>
<organism evidence="2 3">
    <name type="scientific">Streptomyces finlayi</name>
    <dbReference type="NCBI Taxonomy" id="67296"/>
    <lineage>
        <taxon>Bacteria</taxon>
        <taxon>Bacillati</taxon>
        <taxon>Actinomycetota</taxon>
        <taxon>Actinomycetes</taxon>
        <taxon>Kitasatosporales</taxon>
        <taxon>Streptomycetaceae</taxon>
        <taxon>Streptomyces</taxon>
    </lineage>
</organism>
<evidence type="ECO:0000313" key="2">
    <source>
        <dbReference type="EMBL" id="GHD15143.1"/>
    </source>
</evidence>
<feature type="region of interest" description="Disordered" evidence="1">
    <location>
        <begin position="150"/>
        <end position="190"/>
    </location>
</feature>
<protein>
    <recommendedName>
        <fullName evidence="4">Tetratricopeptide repeat protein</fullName>
    </recommendedName>
</protein>
<reference evidence="2" key="2">
    <citation type="submission" date="2020-09" db="EMBL/GenBank/DDBJ databases">
        <authorList>
            <person name="Sun Q."/>
            <person name="Ohkuma M."/>
        </authorList>
    </citation>
    <scope>NUCLEOTIDE SEQUENCE</scope>
    <source>
        <strain evidence="2">JCM 4637</strain>
    </source>
</reference>
<evidence type="ECO:0000313" key="3">
    <source>
        <dbReference type="Proteomes" id="UP000638353"/>
    </source>
</evidence>
<proteinExistence type="predicted"/>
<evidence type="ECO:0000256" key="1">
    <source>
        <dbReference type="SAM" id="MobiDB-lite"/>
    </source>
</evidence>
<dbReference type="RefSeq" id="WP_229898504.1">
    <property type="nucleotide sequence ID" value="NZ_BMVC01000022.1"/>
</dbReference>
<dbReference type="Proteomes" id="UP000638353">
    <property type="component" value="Unassembled WGS sequence"/>
</dbReference>
<sequence>MLRHQDQPAAADRHILDTVAKVEKTGPRTHTQSSAYAQMLCTTSYTAARAGQRDRALKMIKEAARAARNLPDLALEGRLFPLTPAAVGLYAVGVHWALGDPGAALEAGRNLREAQFKTAERKGRMHTDLGRAWWQWGKAEQTTAALLSAARVSPGEGPRPARNPTDRQRTPLTPPTGPRSTRTRRSRRPDYLIPVCAGVRSLGGRMKVKYKETARGGLAVNVIEC</sequence>